<name>A0ABV5A943_9BACL</name>
<evidence type="ECO:0000256" key="3">
    <source>
        <dbReference type="ARBA" id="ARBA00022475"/>
    </source>
</evidence>
<proteinExistence type="inferred from homology"/>
<feature type="transmembrane region" description="Helical" evidence="7">
    <location>
        <begin position="71"/>
        <end position="97"/>
    </location>
</feature>
<feature type="transmembrane region" description="Helical" evidence="7">
    <location>
        <begin position="243"/>
        <end position="264"/>
    </location>
</feature>
<feature type="transmembrane region" description="Helical" evidence="7">
    <location>
        <begin position="12"/>
        <end position="31"/>
    </location>
</feature>
<dbReference type="SUPFAM" id="SSF161098">
    <property type="entry name" value="MetI-like"/>
    <property type="match status" value="1"/>
</dbReference>
<comment type="caution">
    <text evidence="9">The sequence shown here is derived from an EMBL/GenBank/DDBJ whole genome shotgun (WGS) entry which is preliminary data.</text>
</comment>
<dbReference type="Proteomes" id="UP001579974">
    <property type="component" value="Unassembled WGS sequence"/>
</dbReference>
<comment type="subcellular location">
    <subcellularLocation>
        <location evidence="1 7">Cell membrane</location>
        <topology evidence="1 7">Multi-pass membrane protein</topology>
    </subcellularLocation>
</comment>
<dbReference type="InterPro" id="IPR035906">
    <property type="entry name" value="MetI-like_sf"/>
</dbReference>
<protein>
    <submittedName>
        <fullName evidence="9">Carbohydrate ABC transporter permease</fullName>
    </submittedName>
</protein>
<comment type="similarity">
    <text evidence="7">Belongs to the binding-protein-dependent transport system permease family.</text>
</comment>
<dbReference type="Pfam" id="PF00528">
    <property type="entry name" value="BPD_transp_1"/>
    <property type="match status" value="1"/>
</dbReference>
<feature type="transmembrane region" description="Helical" evidence="7">
    <location>
        <begin position="143"/>
        <end position="163"/>
    </location>
</feature>
<sequence>MQTNRPMRIVRHIIIIIVAVVMLYPLLWMLGSSFNQNSQIFKDTSLIPNAPTLINYVQGWAGLSNVTFGRFFLNSFFIVAMCIIGNVLSCSMAAYAFARLNFAFRGTLFGMMFLTLMLPFHVTLIPQYILFDHLGWINTYWPLILPKFLGVEGFFIFLMVQFMRNIPRELDEAARVDGCGPIKMYWYLMLPLALPALITTTIFTFIWTWNDYFSQLIYISNSNLYTVALALRQFVDATGQTSWGGLFAMSTLSLVPLFLVFIFFQKYLVEGITVGGVKG</sequence>
<keyword evidence="4 7" id="KW-0812">Transmembrane</keyword>
<evidence type="ECO:0000256" key="6">
    <source>
        <dbReference type="ARBA" id="ARBA00023136"/>
    </source>
</evidence>
<feature type="transmembrane region" description="Helical" evidence="7">
    <location>
        <begin position="109"/>
        <end position="131"/>
    </location>
</feature>
<dbReference type="InterPro" id="IPR000515">
    <property type="entry name" value="MetI-like"/>
</dbReference>
<feature type="transmembrane region" description="Helical" evidence="7">
    <location>
        <begin position="184"/>
        <end position="206"/>
    </location>
</feature>
<evidence type="ECO:0000256" key="5">
    <source>
        <dbReference type="ARBA" id="ARBA00022989"/>
    </source>
</evidence>
<evidence type="ECO:0000256" key="7">
    <source>
        <dbReference type="RuleBase" id="RU363032"/>
    </source>
</evidence>
<dbReference type="PANTHER" id="PTHR43744:SF6">
    <property type="entry name" value="ABC TRANSPORTER PERMEASE PROTEIN YESQ-RELATED"/>
    <property type="match status" value="1"/>
</dbReference>
<evidence type="ECO:0000256" key="2">
    <source>
        <dbReference type="ARBA" id="ARBA00022448"/>
    </source>
</evidence>
<keyword evidence="2 7" id="KW-0813">Transport</keyword>
<evidence type="ECO:0000256" key="4">
    <source>
        <dbReference type="ARBA" id="ARBA00022692"/>
    </source>
</evidence>
<evidence type="ECO:0000313" key="10">
    <source>
        <dbReference type="Proteomes" id="UP001579974"/>
    </source>
</evidence>
<feature type="domain" description="ABC transmembrane type-1" evidence="8">
    <location>
        <begin position="72"/>
        <end position="264"/>
    </location>
</feature>
<dbReference type="RefSeq" id="WP_275475662.1">
    <property type="nucleotide sequence ID" value="NZ_CP162940.1"/>
</dbReference>
<keyword evidence="3" id="KW-1003">Cell membrane</keyword>
<dbReference type="PROSITE" id="PS50928">
    <property type="entry name" value="ABC_TM1"/>
    <property type="match status" value="1"/>
</dbReference>
<gene>
    <name evidence="9" type="ORF">KKP3000_001261</name>
</gene>
<keyword evidence="10" id="KW-1185">Reference proteome</keyword>
<dbReference type="Gene3D" id="1.10.3720.10">
    <property type="entry name" value="MetI-like"/>
    <property type="match status" value="1"/>
</dbReference>
<evidence type="ECO:0000256" key="1">
    <source>
        <dbReference type="ARBA" id="ARBA00004651"/>
    </source>
</evidence>
<feature type="transmembrane region" description="Helical" evidence="7">
    <location>
        <begin position="212"/>
        <end position="231"/>
    </location>
</feature>
<dbReference type="PANTHER" id="PTHR43744">
    <property type="entry name" value="ABC TRANSPORTER PERMEASE PROTEIN MG189-RELATED-RELATED"/>
    <property type="match status" value="1"/>
</dbReference>
<keyword evidence="6 7" id="KW-0472">Membrane</keyword>
<dbReference type="CDD" id="cd06261">
    <property type="entry name" value="TM_PBP2"/>
    <property type="match status" value="1"/>
</dbReference>
<evidence type="ECO:0000313" key="9">
    <source>
        <dbReference type="EMBL" id="MFB5188827.1"/>
    </source>
</evidence>
<dbReference type="EMBL" id="JBDXSU010000001">
    <property type="protein sequence ID" value="MFB5188827.1"/>
    <property type="molecule type" value="Genomic_DNA"/>
</dbReference>
<evidence type="ECO:0000259" key="8">
    <source>
        <dbReference type="PROSITE" id="PS50928"/>
    </source>
</evidence>
<reference evidence="9 10" key="1">
    <citation type="journal article" date="2024" name="Int. J. Mol. Sci.">
        <title>Exploration of Alicyclobacillus spp. Genome in Search of Antibiotic Resistance.</title>
        <authorList>
            <person name="Bucka-Kolendo J."/>
            <person name="Kiousi D.E."/>
            <person name="Dekowska A."/>
            <person name="Mikolajczuk-Szczyrba A."/>
            <person name="Karadedos D.M."/>
            <person name="Michael P."/>
            <person name="Galanis A."/>
            <person name="Sokolowska B."/>
        </authorList>
    </citation>
    <scope>NUCLEOTIDE SEQUENCE [LARGE SCALE GENOMIC DNA]</scope>
    <source>
        <strain evidence="9 10">KKP 3000</strain>
    </source>
</reference>
<organism evidence="9 10">
    <name type="scientific">Alicyclobacillus fastidiosus</name>
    <dbReference type="NCBI Taxonomy" id="392011"/>
    <lineage>
        <taxon>Bacteria</taxon>
        <taxon>Bacillati</taxon>
        <taxon>Bacillota</taxon>
        <taxon>Bacilli</taxon>
        <taxon>Bacillales</taxon>
        <taxon>Alicyclobacillaceae</taxon>
        <taxon>Alicyclobacillus</taxon>
    </lineage>
</organism>
<accession>A0ABV5A943</accession>
<keyword evidence="5 7" id="KW-1133">Transmembrane helix</keyword>